<dbReference type="InterPro" id="IPR002491">
    <property type="entry name" value="ABC_transptr_periplasmic_BD"/>
</dbReference>
<keyword evidence="2" id="KW-0732">Signal</keyword>
<evidence type="ECO:0000313" key="5">
    <source>
        <dbReference type="Proteomes" id="UP000580474"/>
    </source>
</evidence>
<feature type="signal peptide" evidence="2">
    <location>
        <begin position="1"/>
        <end position="28"/>
    </location>
</feature>
<comment type="similarity">
    <text evidence="1">Belongs to the bacterial solute-binding protein 8 family.</text>
</comment>
<dbReference type="PANTHER" id="PTHR30535:SF7">
    <property type="entry name" value="IRON(III) DICITRATE-BINDING PROTEIN"/>
    <property type="match status" value="1"/>
</dbReference>
<feature type="domain" description="Fe/B12 periplasmic-binding" evidence="3">
    <location>
        <begin position="55"/>
        <end position="338"/>
    </location>
</feature>
<gene>
    <name evidence="4" type="ORF">BJ969_002160</name>
</gene>
<dbReference type="EMBL" id="JACHIV010000001">
    <property type="protein sequence ID" value="MBB5069072.1"/>
    <property type="molecule type" value="Genomic_DNA"/>
</dbReference>
<keyword evidence="5" id="KW-1185">Reference proteome</keyword>
<dbReference type="PROSITE" id="PS51257">
    <property type="entry name" value="PROKAR_LIPOPROTEIN"/>
    <property type="match status" value="1"/>
</dbReference>
<dbReference type="Pfam" id="PF01497">
    <property type="entry name" value="Peripla_BP_2"/>
    <property type="match status" value="1"/>
</dbReference>
<dbReference type="SUPFAM" id="SSF53807">
    <property type="entry name" value="Helical backbone' metal receptor"/>
    <property type="match status" value="1"/>
</dbReference>
<evidence type="ECO:0000256" key="2">
    <source>
        <dbReference type="SAM" id="SignalP"/>
    </source>
</evidence>
<organism evidence="4 5">
    <name type="scientific">Saccharopolyspora gloriosae</name>
    <dbReference type="NCBI Taxonomy" id="455344"/>
    <lineage>
        <taxon>Bacteria</taxon>
        <taxon>Bacillati</taxon>
        <taxon>Actinomycetota</taxon>
        <taxon>Actinomycetes</taxon>
        <taxon>Pseudonocardiales</taxon>
        <taxon>Pseudonocardiaceae</taxon>
        <taxon>Saccharopolyspora</taxon>
    </lineage>
</organism>
<accession>A0A840NIS6</accession>
<dbReference type="InterPro" id="IPR050902">
    <property type="entry name" value="ABC_Transporter_SBP"/>
</dbReference>
<sequence length="338" mass="36583">MPFSQARSLRLGLVALAAAVLVSCAAPADDTIRGEAATTVRNCDTDVTVEAPPRRAVSLNQSTTEIMLALGLADRMVGTATWTDPVDPALAEANSRVPRLADNNPSFESVLGTEPDFVLGAYKAVFTDEGVADRERFGELGVPTYLSPSNCFPEEAPLPKPVELDDIYREVQEIADLFGVPERGHALTEQLRGRVAAAQRKVAGLDSRAETSVLFWFARTESPYMAGSTGSPAVMTRALGVRNAYADISSMWPQVSWEDVLARDPDLLVLGDLTRDGEGDGLAAKTRFLHEDPAVSRLAAVRDGHLMGMTGTELNVSMRTVRGIERLADRLVEMDRQR</sequence>
<dbReference type="Proteomes" id="UP000580474">
    <property type="component" value="Unassembled WGS sequence"/>
</dbReference>
<reference evidence="4 5" key="1">
    <citation type="submission" date="2020-08" db="EMBL/GenBank/DDBJ databases">
        <title>Sequencing the genomes of 1000 actinobacteria strains.</title>
        <authorList>
            <person name="Klenk H.-P."/>
        </authorList>
    </citation>
    <scope>NUCLEOTIDE SEQUENCE [LARGE SCALE GENOMIC DNA]</scope>
    <source>
        <strain evidence="4 5">DSM 45582</strain>
    </source>
</reference>
<proteinExistence type="inferred from homology"/>
<dbReference type="AlphaFoldDB" id="A0A840NIS6"/>
<feature type="chain" id="PRO_5032645310" evidence="2">
    <location>
        <begin position="29"/>
        <end position="338"/>
    </location>
</feature>
<dbReference type="RefSeq" id="WP_221315774.1">
    <property type="nucleotide sequence ID" value="NZ_JACHIV010000001.1"/>
</dbReference>
<evidence type="ECO:0000259" key="3">
    <source>
        <dbReference type="PROSITE" id="PS50983"/>
    </source>
</evidence>
<dbReference type="PANTHER" id="PTHR30535">
    <property type="entry name" value="VITAMIN B12-BINDING PROTEIN"/>
    <property type="match status" value="1"/>
</dbReference>
<evidence type="ECO:0000256" key="1">
    <source>
        <dbReference type="ARBA" id="ARBA00008814"/>
    </source>
</evidence>
<dbReference type="Gene3D" id="3.40.50.1980">
    <property type="entry name" value="Nitrogenase molybdenum iron protein domain"/>
    <property type="match status" value="2"/>
</dbReference>
<dbReference type="PROSITE" id="PS50983">
    <property type="entry name" value="FE_B12_PBP"/>
    <property type="match status" value="1"/>
</dbReference>
<protein>
    <submittedName>
        <fullName evidence="4">Iron complex transport system substrate-binding protein</fullName>
    </submittedName>
</protein>
<comment type="caution">
    <text evidence="4">The sequence shown here is derived from an EMBL/GenBank/DDBJ whole genome shotgun (WGS) entry which is preliminary data.</text>
</comment>
<name>A0A840NIS6_9PSEU</name>
<evidence type="ECO:0000313" key="4">
    <source>
        <dbReference type="EMBL" id="MBB5069072.1"/>
    </source>
</evidence>